<name>A0A9D5CDJ9_9LILI</name>
<evidence type="ECO:0000313" key="6">
    <source>
        <dbReference type="EMBL" id="KAJ0970919.1"/>
    </source>
</evidence>
<comment type="caution">
    <text evidence="6">The sequence shown here is derived from an EMBL/GenBank/DDBJ whole genome shotgun (WGS) entry which is preliminary data.</text>
</comment>
<dbReference type="InterPro" id="IPR025774">
    <property type="entry name" value="PiNMT-like"/>
</dbReference>
<evidence type="ECO:0000259" key="5">
    <source>
        <dbReference type="Pfam" id="PF08241"/>
    </source>
</evidence>
<dbReference type="PROSITE" id="PS51581">
    <property type="entry name" value="SAM_GTMT"/>
    <property type="match status" value="1"/>
</dbReference>
<feature type="region of interest" description="SAM motif II" evidence="4">
    <location>
        <begin position="139"/>
        <end position="147"/>
    </location>
</feature>
<dbReference type="AlphaFoldDB" id="A0A9D5CDJ9"/>
<dbReference type="OrthoDB" id="8300214at2759"/>
<dbReference type="SUPFAM" id="SSF53335">
    <property type="entry name" value="S-adenosyl-L-methionine-dependent methyltransferases"/>
    <property type="match status" value="1"/>
</dbReference>
<evidence type="ECO:0000256" key="2">
    <source>
        <dbReference type="ARBA" id="ARBA00022679"/>
    </source>
</evidence>
<proteinExistence type="inferred from homology"/>
<keyword evidence="2 4" id="KW-0808">Transferase</keyword>
<feature type="region of interest" description="SAM motif III" evidence="4">
    <location>
        <begin position="166"/>
        <end position="175"/>
    </location>
</feature>
<gene>
    <name evidence="6" type="ORF">J5N97_018878</name>
</gene>
<dbReference type="GO" id="GO:0032259">
    <property type="term" value="P:methylation"/>
    <property type="evidence" value="ECO:0007669"/>
    <property type="project" value="UniProtKB-UniRule"/>
</dbReference>
<reference evidence="6" key="2">
    <citation type="journal article" date="2022" name="Hortic Res">
        <title>The genome of Dioscorea zingiberensis sheds light on the biosynthesis, origin and evolution of the medicinally important diosgenin saponins.</title>
        <authorList>
            <person name="Li Y."/>
            <person name="Tan C."/>
            <person name="Li Z."/>
            <person name="Guo J."/>
            <person name="Li S."/>
            <person name="Chen X."/>
            <person name="Wang C."/>
            <person name="Dai X."/>
            <person name="Yang H."/>
            <person name="Song W."/>
            <person name="Hou L."/>
            <person name="Xu J."/>
            <person name="Tong Z."/>
            <person name="Xu A."/>
            <person name="Yuan X."/>
            <person name="Wang W."/>
            <person name="Yang Q."/>
            <person name="Chen L."/>
            <person name="Sun Z."/>
            <person name="Wang K."/>
            <person name="Pan B."/>
            <person name="Chen J."/>
            <person name="Bao Y."/>
            <person name="Liu F."/>
            <person name="Qi X."/>
            <person name="Gang D.R."/>
            <person name="Wen J."/>
            <person name="Li J."/>
        </authorList>
    </citation>
    <scope>NUCLEOTIDE SEQUENCE</scope>
    <source>
        <strain evidence="6">Dzin_1.0</strain>
    </source>
</reference>
<dbReference type="Proteomes" id="UP001085076">
    <property type="component" value="Miscellaneous, Linkage group lg05"/>
</dbReference>
<dbReference type="PANTHER" id="PTHR43591:SF81">
    <property type="entry name" value="MAGNESIUM PROTOPORPHYRIN IX METHYLTRANSFERASE, CHLOROPLASTIC-RELATED"/>
    <property type="match status" value="1"/>
</dbReference>
<dbReference type="InterPro" id="IPR013216">
    <property type="entry name" value="Methyltransf_11"/>
</dbReference>
<dbReference type="Gene3D" id="3.40.50.150">
    <property type="entry name" value="Vaccinia Virus protein VP39"/>
    <property type="match status" value="1"/>
</dbReference>
<keyword evidence="7" id="KW-1185">Reference proteome</keyword>
<feature type="domain" description="Methyltransferase type 11" evidence="5">
    <location>
        <begin position="77"/>
        <end position="175"/>
    </location>
</feature>
<keyword evidence="1 4" id="KW-0489">Methyltransferase</keyword>
<sequence>MAPIIVDETQKEVTEFYDESAEFWENMWGEHMHQGFYDPGVQPSLSDSRSAQVRMVDEALRFAGVSDEPSKKPKRAVDVGCGIGGASFYLAKKYGAECHGINISSVQVQRAQALAISEGLADKVFFQVGDALEQPFPDNHFDLVWSMECAEHIPDKKKFMSELARVTAPGGIIIITGLCHRDLKPYEDSLPPEEDNVMNKINTTFYHPGCCSPSDYAKIAESLSLQDIKTADWSEHVAPFYPAVINSALTWETVAFLLQSGPQTRRRALGMPLMVEGYNMKVLKYAIITCRKPE</sequence>
<dbReference type="PANTHER" id="PTHR43591">
    <property type="entry name" value="METHYLTRANSFERASE"/>
    <property type="match status" value="1"/>
</dbReference>
<evidence type="ECO:0000313" key="7">
    <source>
        <dbReference type="Proteomes" id="UP001085076"/>
    </source>
</evidence>
<dbReference type="GO" id="GO:0008757">
    <property type="term" value="F:S-adenosylmethionine-dependent methyltransferase activity"/>
    <property type="evidence" value="ECO:0007669"/>
    <property type="project" value="InterPro"/>
</dbReference>
<organism evidence="6 7">
    <name type="scientific">Dioscorea zingiberensis</name>
    <dbReference type="NCBI Taxonomy" id="325984"/>
    <lineage>
        <taxon>Eukaryota</taxon>
        <taxon>Viridiplantae</taxon>
        <taxon>Streptophyta</taxon>
        <taxon>Embryophyta</taxon>
        <taxon>Tracheophyta</taxon>
        <taxon>Spermatophyta</taxon>
        <taxon>Magnoliopsida</taxon>
        <taxon>Liliopsida</taxon>
        <taxon>Dioscoreales</taxon>
        <taxon>Dioscoreaceae</taxon>
        <taxon>Dioscorea</taxon>
    </lineage>
</organism>
<dbReference type="EMBL" id="JAGGNH010000005">
    <property type="protein sequence ID" value="KAJ0970919.1"/>
    <property type="molecule type" value="Genomic_DNA"/>
</dbReference>
<comment type="similarity">
    <text evidence="4">Belongs to the class I-like SAM-binding methyltransferase superfamily. gTMT family.</text>
</comment>
<keyword evidence="3 4" id="KW-0949">S-adenosyl-L-methionine</keyword>
<feature type="region of interest" description="SAM motif I" evidence="4">
    <location>
        <begin position="76"/>
        <end position="85"/>
    </location>
</feature>
<reference evidence="6" key="1">
    <citation type="submission" date="2021-03" db="EMBL/GenBank/DDBJ databases">
        <authorList>
            <person name="Li Z."/>
            <person name="Yang C."/>
        </authorList>
    </citation>
    <scope>NUCLEOTIDE SEQUENCE</scope>
    <source>
        <strain evidence="6">Dzin_1.0</strain>
        <tissue evidence="6">Leaf</tissue>
    </source>
</reference>
<dbReference type="Pfam" id="PF08241">
    <property type="entry name" value="Methyltransf_11"/>
    <property type="match status" value="1"/>
</dbReference>
<accession>A0A9D5CDJ9</accession>
<evidence type="ECO:0000256" key="3">
    <source>
        <dbReference type="ARBA" id="ARBA00022691"/>
    </source>
</evidence>
<evidence type="ECO:0000256" key="1">
    <source>
        <dbReference type="ARBA" id="ARBA00022603"/>
    </source>
</evidence>
<evidence type="ECO:0000256" key="4">
    <source>
        <dbReference type="PROSITE-ProRule" id="PRU00914"/>
    </source>
</evidence>
<protein>
    <recommendedName>
        <fullName evidence="5">Methyltransferase type 11 domain-containing protein</fullName>
    </recommendedName>
</protein>
<dbReference type="CDD" id="cd02440">
    <property type="entry name" value="AdoMet_MTases"/>
    <property type="match status" value="1"/>
</dbReference>
<dbReference type="InterPro" id="IPR029063">
    <property type="entry name" value="SAM-dependent_MTases_sf"/>
</dbReference>